<feature type="domain" description="D-isomer specific 2-hydroxyacid dehydrogenase catalytic" evidence="5">
    <location>
        <begin position="41"/>
        <end position="313"/>
    </location>
</feature>
<comment type="similarity">
    <text evidence="4">Belongs to the D-isomer specific 2-hydroxyacid dehydrogenase family.</text>
</comment>
<evidence type="ECO:0000256" key="4">
    <source>
        <dbReference type="RuleBase" id="RU003719"/>
    </source>
</evidence>
<dbReference type="Proteomes" id="UP000520156">
    <property type="component" value="Unassembled WGS sequence"/>
</dbReference>
<proteinExistence type="inferred from homology"/>
<organism evidence="7 8">
    <name type="scientific">Novosphingobium aerophilum</name>
    <dbReference type="NCBI Taxonomy" id="2839843"/>
    <lineage>
        <taxon>Bacteria</taxon>
        <taxon>Pseudomonadati</taxon>
        <taxon>Pseudomonadota</taxon>
        <taxon>Alphaproteobacteria</taxon>
        <taxon>Sphingomonadales</taxon>
        <taxon>Sphingomonadaceae</taxon>
        <taxon>Novosphingobium</taxon>
    </lineage>
</organism>
<dbReference type="RefSeq" id="WP_185683076.1">
    <property type="nucleotide sequence ID" value="NZ_JACLAU010000008.1"/>
</dbReference>
<dbReference type="Pfam" id="PF02826">
    <property type="entry name" value="2-Hacid_dh_C"/>
    <property type="match status" value="1"/>
</dbReference>
<dbReference type="GO" id="GO:0051287">
    <property type="term" value="F:NAD binding"/>
    <property type="evidence" value="ECO:0007669"/>
    <property type="project" value="InterPro"/>
</dbReference>
<evidence type="ECO:0000259" key="6">
    <source>
        <dbReference type="Pfam" id="PF02826"/>
    </source>
</evidence>
<keyword evidence="2 4" id="KW-0560">Oxidoreductase</keyword>
<dbReference type="InterPro" id="IPR036291">
    <property type="entry name" value="NAD(P)-bd_dom_sf"/>
</dbReference>
<evidence type="ECO:0000313" key="7">
    <source>
        <dbReference type="EMBL" id="MBC2651665.1"/>
    </source>
</evidence>
<accession>A0A7X1KBZ3</accession>
<keyword evidence="8" id="KW-1185">Reference proteome</keyword>
<comment type="caution">
    <text evidence="7">The sequence shown here is derived from an EMBL/GenBank/DDBJ whole genome shotgun (WGS) entry which is preliminary data.</text>
</comment>
<dbReference type="InterPro" id="IPR006140">
    <property type="entry name" value="D-isomer_DH_NAD-bd"/>
</dbReference>
<name>A0A7X1KBZ3_9SPHN</name>
<dbReference type="PANTHER" id="PTHR10996">
    <property type="entry name" value="2-HYDROXYACID DEHYDROGENASE-RELATED"/>
    <property type="match status" value="1"/>
</dbReference>
<dbReference type="SUPFAM" id="SSF51735">
    <property type="entry name" value="NAD(P)-binding Rossmann-fold domains"/>
    <property type="match status" value="1"/>
</dbReference>
<dbReference type="FunFam" id="3.40.50.720:FF:000213">
    <property type="entry name" value="Putative 2-hydroxyacid dehydrogenase"/>
    <property type="match status" value="1"/>
</dbReference>
<dbReference type="PANTHER" id="PTHR10996:SF178">
    <property type="entry name" value="2-HYDROXYACID DEHYDROGENASE YGL185C-RELATED"/>
    <property type="match status" value="1"/>
</dbReference>
<dbReference type="GO" id="GO:0005829">
    <property type="term" value="C:cytosol"/>
    <property type="evidence" value="ECO:0007669"/>
    <property type="project" value="TreeGrafter"/>
</dbReference>
<evidence type="ECO:0000259" key="5">
    <source>
        <dbReference type="Pfam" id="PF00389"/>
    </source>
</evidence>
<dbReference type="InterPro" id="IPR006139">
    <property type="entry name" value="D-isomer_2_OHA_DH_cat_dom"/>
</dbReference>
<dbReference type="Pfam" id="PF00389">
    <property type="entry name" value="2-Hacid_dh"/>
    <property type="match status" value="1"/>
</dbReference>
<dbReference type="Gene3D" id="3.40.50.720">
    <property type="entry name" value="NAD(P)-binding Rossmann-like Domain"/>
    <property type="match status" value="2"/>
</dbReference>
<evidence type="ECO:0000256" key="1">
    <source>
        <dbReference type="ARBA" id="ARBA00022857"/>
    </source>
</evidence>
<dbReference type="SUPFAM" id="SSF52283">
    <property type="entry name" value="Formate/glycerate dehydrogenase catalytic domain-like"/>
    <property type="match status" value="1"/>
</dbReference>
<dbReference type="GO" id="GO:0030267">
    <property type="term" value="F:glyoxylate reductase (NADPH) activity"/>
    <property type="evidence" value="ECO:0007669"/>
    <property type="project" value="TreeGrafter"/>
</dbReference>
<gene>
    <name evidence="7" type="ORF">H7F49_08105</name>
</gene>
<sequence length="314" mass="32923">MAADRVLVTHPFLRMMLPLDPALHPIDVLPEDPAEREAWLAAHGDGVRAMITSGLEPVPAALLALLPNLELISSVAAGLDLIDVATARARGIAVTNGGGLNSPDVAEFAVAQLLARRRDLAAADAWVRAGQWPTGRMPPSGSVSAERVGIVGLGEIGRGVAERLAPFGSAIRWWGPRAKPNAPWAYEPDLQALAEWASTLVIAVAGTEETRGLVNREVLAALGPSGVLINVARGFVVDEEALKDLLRAGQLGGAALDVVCNEPDDGTAWADVPNVTLSPHVAGATRESLARMMGGAADNVRRLFMGEALVRRVV</sequence>
<dbReference type="GO" id="GO:0016618">
    <property type="term" value="F:hydroxypyruvate reductase [NAD(P)H] activity"/>
    <property type="evidence" value="ECO:0007669"/>
    <property type="project" value="TreeGrafter"/>
</dbReference>
<evidence type="ECO:0000256" key="2">
    <source>
        <dbReference type="ARBA" id="ARBA00023002"/>
    </source>
</evidence>
<feature type="domain" description="D-isomer specific 2-hydroxyacid dehydrogenase NAD-binding" evidence="6">
    <location>
        <begin position="111"/>
        <end position="282"/>
    </location>
</feature>
<dbReference type="InterPro" id="IPR050223">
    <property type="entry name" value="D-isomer_2-hydroxyacid_DH"/>
</dbReference>
<dbReference type="AlphaFoldDB" id="A0A7X1KBZ3"/>
<keyword evidence="1" id="KW-0521">NADP</keyword>
<evidence type="ECO:0000256" key="3">
    <source>
        <dbReference type="ARBA" id="ARBA00023027"/>
    </source>
</evidence>
<keyword evidence="3" id="KW-0520">NAD</keyword>
<reference evidence="7 8" key="1">
    <citation type="submission" date="2020-08" db="EMBL/GenBank/DDBJ databases">
        <title>The genome sequence of Novosphingobium flavum 4Y4.</title>
        <authorList>
            <person name="Liu Y."/>
        </authorList>
    </citation>
    <scope>NUCLEOTIDE SEQUENCE [LARGE SCALE GENOMIC DNA]</scope>
    <source>
        <strain evidence="7 8">4Y4</strain>
    </source>
</reference>
<dbReference type="EMBL" id="JACLAU010000008">
    <property type="protein sequence ID" value="MBC2651665.1"/>
    <property type="molecule type" value="Genomic_DNA"/>
</dbReference>
<evidence type="ECO:0000313" key="8">
    <source>
        <dbReference type="Proteomes" id="UP000520156"/>
    </source>
</evidence>
<protein>
    <submittedName>
        <fullName evidence="7">2-hydroxyacid dehydrogenase</fullName>
    </submittedName>
</protein>